<feature type="compositionally biased region" description="Basic and acidic residues" evidence="4">
    <location>
        <begin position="1"/>
        <end position="18"/>
    </location>
</feature>
<sequence>MKEGKPHEGKIKRTEVMDKPNQWYSESSQPEPEQDELAYTYQQEEQQAGMQQQFEEAAMAPNNPFRHPLNMFQRFGSASALPNLSFGGTTPGAVKNEQGQPSSSSMGILSFGGQSGSTLNFSGGDDWPDVAIEGIPLEPPERRNRSQLSTQEHVVAERKRREKMQQQFVALATMVPDLTKADKISILGSTIKYVQQLEERVKTLEKQSARTSSESTRFEGRNHVSSTDSQDTPGPSRSTYGVFSPIPTVEATIHDDTILLRICCERKSGLLVMIISELESLNLSIQNTSVVPFGDTYFSINITAKVGEGFSTTVELVKNLTMALRGFS</sequence>
<dbReference type="InterPro" id="IPR052610">
    <property type="entry name" value="bHLH_transcription_regulator"/>
</dbReference>
<protein>
    <recommendedName>
        <fullName evidence="5">BHLH domain-containing protein</fullName>
    </recommendedName>
</protein>
<gene>
    <name evidence="6" type="ORF">URODEC1_LOCUS62096</name>
</gene>
<evidence type="ECO:0000259" key="5">
    <source>
        <dbReference type="PROSITE" id="PS50888"/>
    </source>
</evidence>
<evidence type="ECO:0000256" key="3">
    <source>
        <dbReference type="ARBA" id="ARBA00023163"/>
    </source>
</evidence>
<feature type="compositionally biased region" description="Polar residues" evidence="4">
    <location>
        <begin position="223"/>
        <end position="241"/>
    </location>
</feature>
<evidence type="ECO:0000256" key="2">
    <source>
        <dbReference type="ARBA" id="ARBA00023015"/>
    </source>
</evidence>
<name>A0ABC9B6D1_9POAL</name>
<dbReference type="PANTHER" id="PTHR45959:SF59">
    <property type="entry name" value="BHLH DOMAIN-CONTAINING PROTEIN"/>
    <property type="match status" value="1"/>
</dbReference>
<dbReference type="SMART" id="SM00353">
    <property type="entry name" value="HLH"/>
    <property type="match status" value="1"/>
</dbReference>
<dbReference type="Pfam" id="PF00010">
    <property type="entry name" value="HLH"/>
    <property type="match status" value="1"/>
</dbReference>
<evidence type="ECO:0000256" key="4">
    <source>
        <dbReference type="SAM" id="MobiDB-lite"/>
    </source>
</evidence>
<evidence type="ECO:0000313" key="7">
    <source>
        <dbReference type="Proteomes" id="UP001497457"/>
    </source>
</evidence>
<dbReference type="EMBL" id="OZ075134">
    <property type="protein sequence ID" value="CAL4994850.1"/>
    <property type="molecule type" value="Genomic_DNA"/>
</dbReference>
<feature type="domain" description="BHLH" evidence="5">
    <location>
        <begin position="148"/>
        <end position="197"/>
    </location>
</feature>
<dbReference type="InterPro" id="IPR036638">
    <property type="entry name" value="HLH_DNA-bd_sf"/>
</dbReference>
<proteinExistence type="inferred from homology"/>
<keyword evidence="7" id="KW-1185">Reference proteome</keyword>
<dbReference type="PANTHER" id="PTHR45959">
    <property type="entry name" value="BHLH TRANSCRIPTION FACTOR"/>
    <property type="match status" value="1"/>
</dbReference>
<reference evidence="6" key="1">
    <citation type="submission" date="2024-10" db="EMBL/GenBank/DDBJ databases">
        <authorList>
            <person name="Ryan C."/>
        </authorList>
    </citation>
    <scope>NUCLEOTIDE SEQUENCE [LARGE SCALE GENOMIC DNA]</scope>
</reference>
<evidence type="ECO:0000313" key="6">
    <source>
        <dbReference type="EMBL" id="CAL4994850.1"/>
    </source>
</evidence>
<organism evidence="6 7">
    <name type="scientific">Urochloa decumbens</name>
    <dbReference type="NCBI Taxonomy" id="240449"/>
    <lineage>
        <taxon>Eukaryota</taxon>
        <taxon>Viridiplantae</taxon>
        <taxon>Streptophyta</taxon>
        <taxon>Embryophyta</taxon>
        <taxon>Tracheophyta</taxon>
        <taxon>Spermatophyta</taxon>
        <taxon>Magnoliopsida</taxon>
        <taxon>Liliopsida</taxon>
        <taxon>Poales</taxon>
        <taxon>Poaceae</taxon>
        <taxon>PACMAD clade</taxon>
        <taxon>Panicoideae</taxon>
        <taxon>Panicodae</taxon>
        <taxon>Paniceae</taxon>
        <taxon>Melinidinae</taxon>
        <taxon>Urochloa</taxon>
    </lineage>
</organism>
<evidence type="ECO:0000256" key="1">
    <source>
        <dbReference type="ARBA" id="ARBA00005510"/>
    </source>
</evidence>
<keyword evidence="2" id="KW-0805">Transcription regulation</keyword>
<dbReference type="SUPFAM" id="SSF47459">
    <property type="entry name" value="HLH, helix-loop-helix DNA-binding domain"/>
    <property type="match status" value="1"/>
</dbReference>
<accession>A0ABC9B6D1</accession>
<dbReference type="PROSITE" id="PS50888">
    <property type="entry name" value="BHLH"/>
    <property type="match status" value="1"/>
</dbReference>
<dbReference type="AlphaFoldDB" id="A0ABC9B6D1"/>
<dbReference type="Proteomes" id="UP001497457">
    <property type="component" value="Chromosome 24b"/>
</dbReference>
<feature type="region of interest" description="Disordered" evidence="4">
    <location>
        <begin position="1"/>
        <end position="35"/>
    </location>
</feature>
<dbReference type="GO" id="GO:0005634">
    <property type="term" value="C:nucleus"/>
    <property type="evidence" value="ECO:0007669"/>
    <property type="project" value="UniProtKB-SubCell"/>
</dbReference>
<dbReference type="Gene3D" id="4.10.280.10">
    <property type="entry name" value="Helix-loop-helix DNA-binding domain"/>
    <property type="match status" value="1"/>
</dbReference>
<dbReference type="InterPro" id="IPR011598">
    <property type="entry name" value="bHLH_dom"/>
</dbReference>
<keyword evidence="3" id="KW-0804">Transcription</keyword>
<feature type="region of interest" description="Disordered" evidence="4">
    <location>
        <begin position="205"/>
        <end position="241"/>
    </location>
</feature>
<comment type="similarity">
    <text evidence="1">Belongs to the bHLH protein family.</text>
</comment>